<keyword evidence="2 8" id="KW-0378">Hydrolase</keyword>
<evidence type="ECO:0000259" key="6">
    <source>
        <dbReference type="PROSITE" id="PS51192"/>
    </source>
</evidence>
<dbReference type="InterPro" id="IPR041755">
    <property type="entry name" value="Hef_ID"/>
</dbReference>
<dbReference type="RefSeq" id="WP_048112268.1">
    <property type="nucleotide sequence ID" value="NZ_CP010070.1"/>
</dbReference>
<dbReference type="GO" id="GO:0140097">
    <property type="term" value="F:catalytic activity, acting on DNA"/>
    <property type="evidence" value="ECO:0007669"/>
    <property type="project" value="UniProtKB-ARBA"/>
</dbReference>
<feature type="domain" description="Helicase C-terminal" evidence="7">
    <location>
        <begin position="346"/>
        <end position="503"/>
    </location>
</feature>
<gene>
    <name evidence="8" type="primary">dbpA1</name>
    <name evidence="8" type="ORF">Mpt1_c07330</name>
</gene>
<protein>
    <submittedName>
        <fullName evidence="8">DbpA1 protein</fullName>
        <ecNumber evidence="8">3.6.4.13</ecNumber>
    </submittedName>
</protein>
<dbReference type="Gene3D" id="3.40.50.300">
    <property type="entry name" value="P-loop containing nucleotide triphosphate hydrolases"/>
    <property type="match status" value="2"/>
</dbReference>
<dbReference type="InterPro" id="IPR027417">
    <property type="entry name" value="P-loop_NTPase"/>
</dbReference>
<dbReference type="Pfam" id="PF04851">
    <property type="entry name" value="ResIII"/>
    <property type="match status" value="1"/>
</dbReference>
<dbReference type="Pfam" id="PF00271">
    <property type="entry name" value="Helicase_C"/>
    <property type="match status" value="1"/>
</dbReference>
<keyword evidence="5" id="KW-0175">Coiled coil</keyword>
<dbReference type="InterPro" id="IPR001650">
    <property type="entry name" value="Helicase_C-like"/>
</dbReference>
<keyword evidence="9" id="KW-1185">Reference proteome</keyword>
<evidence type="ECO:0000259" key="7">
    <source>
        <dbReference type="PROSITE" id="PS51194"/>
    </source>
</evidence>
<evidence type="ECO:0000256" key="1">
    <source>
        <dbReference type="ARBA" id="ARBA00022741"/>
    </source>
</evidence>
<dbReference type="GO" id="GO:0016787">
    <property type="term" value="F:hydrolase activity"/>
    <property type="evidence" value="ECO:0007669"/>
    <property type="project" value="UniProtKB-KW"/>
</dbReference>
<dbReference type="STRING" id="1577791.Mpt1_c07330"/>
<organism evidence="8 9">
    <name type="scientific">Candidatus Methanoplasma termitum</name>
    <dbReference type="NCBI Taxonomy" id="1577791"/>
    <lineage>
        <taxon>Archaea</taxon>
        <taxon>Methanobacteriati</taxon>
        <taxon>Thermoplasmatota</taxon>
        <taxon>Thermoplasmata</taxon>
        <taxon>Methanomassiliicoccales</taxon>
        <taxon>Methanomassiliicoccaceae</taxon>
        <taxon>Candidatus Methanoplasma</taxon>
    </lineage>
</organism>
<dbReference type="GeneID" id="24818401"/>
<dbReference type="InterPro" id="IPR014001">
    <property type="entry name" value="Helicase_ATP-bd"/>
</dbReference>
<dbReference type="PANTHER" id="PTHR14025:SF20">
    <property type="entry name" value="FANCONI ANEMIA GROUP M PROTEIN"/>
    <property type="match status" value="1"/>
</dbReference>
<evidence type="ECO:0000256" key="3">
    <source>
        <dbReference type="ARBA" id="ARBA00022806"/>
    </source>
</evidence>
<sequence>MGYISHPKIVPDKVEERKYQMTLAKDCLNTDTLVVLPTGLGKTIIALYTTAVVLSESKKVLLMAPTKPLVDQHTSVFSELLVDTKIGIMNGLMKAETRQKIVESNELIVSTPQCIANDLENGMYDMDDFGLVIYDEAHRGTGNYAYVTVAAHCTEKSISMGLTASPGSDIKKVEEVCRNLRFVRIEIRTEEDPDVAPYIHDTYVKKIEVNLPKELLDIIDVWKALLDYYFKELKDLRLVKENWPPSRTHMLMIGESVQKRLRRGERSITLYRGLTVQSICMKILHAIELAETQGMSPLRLYMAKLNEDALAPKGNKGGKELVARKEYLEVWNMASESKIEHPKVSKLMSLVSQILNSDTSSKVMVFTQYRDTCDVLIEKLSGIEVAKVGKLIGQSNGGLRQKEQIGILDEFRTGAKNVIVATSVGEEGLDVASTNAVIFYEPVPSEIRTIQRRGRTGRKNDGEVFVLIAKGTMDEVFENSSKKKEDQMRSRLDKLNKELSYLRKEGQWKLGDF</sequence>
<dbReference type="Pfam" id="PF21210">
    <property type="entry name" value="RNA_helicase_helical"/>
    <property type="match status" value="1"/>
</dbReference>
<dbReference type="SMART" id="SM00490">
    <property type="entry name" value="HELICc"/>
    <property type="match status" value="1"/>
</dbReference>
<dbReference type="HOGENOM" id="CLU_002513_3_1_2"/>
<evidence type="ECO:0000256" key="2">
    <source>
        <dbReference type="ARBA" id="ARBA00022801"/>
    </source>
</evidence>
<dbReference type="InterPro" id="IPR006935">
    <property type="entry name" value="Helicase/UvrB_N"/>
</dbReference>
<accession>A0A0A7LEB6</accession>
<dbReference type="GO" id="GO:0003677">
    <property type="term" value="F:DNA binding"/>
    <property type="evidence" value="ECO:0007669"/>
    <property type="project" value="InterPro"/>
</dbReference>
<dbReference type="GO" id="GO:0005524">
    <property type="term" value="F:ATP binding"/>
    <property type="evidence" value="ECO:0007669"/>
    <property type="project" value="UniProtKB-KW"/>
</dbReference>
<dbReference type="KEGG" id="mear:Mpt1_c07330"/>
<dbReference type="Proteomes" id="UP000030787">
    <property type="component" value="Chromosome"/>
</dbReference>
<dbReference type="PROSITE" id="PS51194">
    <property type="entry name" value="HELICASE_CTER"/>
    <property type="match status" value="1"/>
</dbReference>
<evidence type="ECO:0000256" key="5">
    <source>
        <dbReference type="SAM" id="Coils"/>
    </source>
</evidence>
<dbReference type="PANTHER" id="PTHR14025">
    <property type="entry name" value="FANCONI ANEMIA GROUP M FANCM FAMILY MEMBER"/>
    <property type="match status" value="1"/>
</dbReference>
<dbReference type="EMBL" id="CP010070">
    <property type="protein sequence ID" value="AIZ56617.1"/>
    <property type="molecule type" value="Genomic_DNA"/>
</dbReference>
<feature type="domain" description="Helicase ATP-binding" evidence="6">
    <location>
        <begin position="23"/>
        <end position="184"/>
    </location>
</feature>
<dbReference type="SUPFAM" id="SSF52540">
    <property type="entry name" value="P-loop containing nucleoside triphosphate hydrolases"/>
    <property type="match status" value="1"/>
</dbReference>
<keyword evidence="3" id="KW-0347">Helicase</keyword>
<dbReference type="GO" id="GO:0003724">
    <property type="term" value="F:RNA helicase activity"/>
    <property type="evidence" value="ECO:0007669"/>
    <property type="project" value="UniProtKB-EC"/>
</dbReference>
<name>A0A0A7LEB6_9ARCH</name>
<dbReference type="SMART" id="SM00487">
    <property type="entry name" value="DEXDc"/>
    <property type="match status" value="1"/>
</dbReference>
<evidence type="ECO:0000256" key="4">
    <source>
        <dbReference type="ARBA" id="ARBA00022840"/>
    </source>
</evidence>
<dbReference type="EC" id="3.6.4.13" evidence="8"/>
<reference evidence="8 9" key="1">
    <citation type="journal article" date="2014" name="Appl. Environ. Microbiol.">
        <title>Comparative Genome Analysis of 'Candidatus Methanoplasma termitum' Indicates a New Mode of Energy Metabolism in the Seventh Order of Methanogens.</title>
        <authorList>
            <person name="Lang K."/>
            <person name="Schuldes J."/>
            <person name="Klingl A."/>
            <person name="Poehlein A."/>
            <person name="Daniel R."/>
            <person name="Brune A."/>
        </authorList>
    </citation>
    <scope>NUCLEOTIDE SEQUENCE [LARGE SCALE GENOMIC DNA]</scope>
    <source>
        <strain evidence="9">Mpt1</strain>
    </source>
</reference>
<evidence type="ECO:0000313" key="8">
    <source>
        <dbReference type="EMBL" id="AIZ56617.1"/>
    </source>
</evidence>
<proteinExistence type="predicted"/>
<keyword evidence="4" id="KW-0067">ATP-binding</keyword>
<dbReference type="Gene3D" id="1.20.1320.20">
    <property type="entry name" value="hef helicase domain"/>
    <property type="match status" value="1"/>
</dbReference>
<dbReference type="AlphaFoldDB" id="A0A0A7LEB6"/>
<feature type="coiled-coil region" evidence="5">
    <location>
        <begin position="478"/>
        <end position="505"/>
    </location>
</feature>
<dbReference type="OrthoDB" id="9764at2157"/>
<keyword evidence="1" id="KW-0547">Nucleotide-binding</keyword>
<evidence type="ECO:0000313" key="9">
    <source>
        <dbReference type="Proteomes" id="UP000030787"/>
    </source>
</evidence>
<dbReference type="PROSITE" id="PS51192">
    <property type="entry name" value="HELICASE_ATP_BIND_1"/>
    <property type="match status" value="1"/>
</dbReference>